<evidence type="ECO:0000313" key="4">
    <source>
        <dbReference type="Proteomes" id="UP000030693"/>
    </source>
</evidence>
<dbReference type="RefSeq" id="XP_009497154.1">
    <property type="nucleotide sequence ID" value="XM_009498879.1"/>
</dbReference>
<evidence type="ECO:0000256" key="1">
    <source>
        <dbReference type="ARBA" id="ARBA00009508"/>
    </source>
</evidence>
<sequence>MTAPAPTLAQFRSIYRSLMRAGRGFHAYHYRTYAQRRVRDAFRQAHPAQGEAAAAPEVLTARYQECQNTLGLIQRQALINRLYSTEPIVIEK</sequence>
<gene>
    <name evidence="3" type="ORF">H696_05010</name>
</gene>
<protein>
    <recommendedName>
        <fullName evidence="2">Complex 1 LYR protein domain-containing protein</fullName>
    </recommendedName>
</protein>
<organism evidence="3">
    <name type="scientific">Fonticula alba</name>
    <name type="common">Slime mold</name>
    <dbReference type="NCBI Taxonomy" id="691883"/>
    <lineage>
        <taxon>Eukaryota</taxon>
        <taxon>Rotosphaerida</taxon>
        <taxon>Fonticulaceae</taxon>
        <taxon>Fonticula</taxon>
    </lineage>
</organism>
<keyword evidence="4" id="KW-1185">Reference proteome</keyword>
<dbReference type="OrthoDB" id="275715at2759"/>
<comment type="similarity">
    <text evidence="1">Belongs to the complex I LYR family.</text>
</comment>
<dbReference type="eggNOG" id="KOG3801">
    <property type="taxonomic scope" value="Eukaryota"/>
</dbReference>
<dbReference type="AlphaFoldDB" id="A0A058Z5B8"/>
<name>A0A058Z5B8_FONAL</name>
<dbReference type="GeneID" id="20529735"/>
<dbReference type="Proteomes" id="UP000030693">
    <property type="component" value="Unassembled WGS sequence"/>
</dbReference>
<dbReference type="Pfam" id="PF05347">
    <property type="entry name" value="Complex1_LYR"/>
    <property type="match status" value="1"/>
</dbReference>
<dbReference type="CDD" id="cd20264">
    <property type="entry name" value="Complex1_LYR_LYRM4"/>
    <property type="match status" value="1"/>
</dbReference>
<dbReference type="InterPro" id="IPR008011">
    <property type="entry name" value="Complex1_LYR_dom"/>
</dbReference>
<dbReference type="STRING" id="691883.A0A058Z5B8"/>
<accession>A0A058Z5B8</accession>
<evidence type="ECO:0000313" key="3">
    <source>
        <dbReference type="EMBL" id="KCV68722.1"/>
    </source>
</evidence>
<dbReference type="GO" id="GO:1990221">
    <property type="term" value="C:L-cysteine desulfurase complex"/>
    <property type="evidence" value="ECO:0007669"/>
    <property type="project" value="TreeGrafter"/>
</dbReference>
<proteinExistence type="inferred from homology"/>
<evidence type="ECO:0000259" key="2">
    <source>
        <dbReference type="Pfam" id="PF05347"/>
    </source>
</evidence>
<dbReference type="PANTHER" id="PTHR13166">
    <property type="entry name" value="PROTEIN C6ORF149"/>
    <property type="match status" value="1"/>
</dbReference>
<dbReference type="GO" id="GO:0005739">
    <property type="term" value="C:mitochondrion"/>
    <property type="evidence" value="ECO:0007669"/>
    <property type="project" value="TreeGrafter"/>
</dbReference>
<dbReference type="GO" id="GO:0016226">
    <property type="term" value="P:iron-sulfur cluster assembly"/>
    <property type="evidence" value="ECO:0007669"/>
    <property type="project" value="InterPro"/>
</dbReference>
<dbReference type="EMBL" id="KB932208">
    <property type="protein sequence ID" value="KCV68722.1"/>
    <property type="molecule type" value="Genomic_DNA"/>
</dbReference>
<feature type="domain" description="Complex 1 LYR protein" evidence="2">
    <location>
        <begin position="11"/>
        <end position="45"/>
    </location>
</feature>
<dbReference type="InterPro" id="IPR045297">
    <property type="entry name" value="Complex1_LYR_LYRM4"/>
</dbReference>
<reference evidence="3" key="1">
    <citation type="submission" date="2013-04" db="EMBL/GenBank/DDBJ databases">
        <title>The Genome Sequence of Fonticula alba ATCC 38817.</title>
        <authorList>
            <consortium name="The Broad Institute Genomics Platform"/>
            <person name="Russ C."/>
            <person name="Cuomo C."/>
            <person name="Burger G."/>
            <person name="Gray M.W."/>
            <person name="Holland P.W.H."/>
            <person name="King N."/>
            <person name="Lang F.B.F."/>
            <person name="Roger A.J."/>
            <person name="Ruiz-Trillo I."/>
            <person name="Brown M."/>
            <person name="Walker B."/>
            <person name="Young S."/>
            <person name="Zeng Q."/>
            <person name="Gargeya S."/>
            <person name="Fitzgerald M."/>
            <person name="Haas B."/>
            <person name="Abouelleil A."/>
            <person name="Allen A.W."/>
            <person name="Alvarado L."/>
            <person name="Arachchi H.M."/>
            <person name="Berlin A.M."/>
            <person name="Chapman S.B."/>
            <person name="Gainer-Dewar J."/>
            <person name="Goldberg J."/>
            <person name="Griggs A."/>
            <person name="Gujja S."/>
            <person name="Hansen M."/>
            <person name="Howarth C."/>
            <person name="Imamovic A."/>
            <person name="Ireland A."/>
            <person name="Larimer J."/>
            <person name="McCowan C."/>
            <person name="Murphy C."/>
            <person name="Pearson M."/>
            <person name="Poon T.W."/>
            <person name="Priest M."/>
            <person name="Roberts A."/>
            <person name="Saif S."/>
            <person name="Shea T."/>
            <person name="Sisk P."/>
            <person name="Sykes S."/>
            <person name="Wortman J."/>
            <person name="Nusbaum C."/>
            <person name="Birren B."/>
        </authorList>
    </citation>
    <scope>NUCLEOTIDE SEQUENCE [LARGE SCALE GENOMIC DNA]</scope>
    <source>
        <strain evidence="3">ATCC 38817</strain>
    </source>
</reference>
<dbReference type="InterPro" id="IPR051522">
    <property type="entry name" value="ISC_assembly_LYR"/>
</dbReference>
<dbReference type="PANTHER" id="PTHR13166:SF7">
    <property type="entry name" value="LYR MOTIF-CONTAINING PROTEIN 4"/>
    <property type="match status" value="1"/>
</dbReference>